<name>A0A8S1LH09_PARPR</name>
<sequence length="93" mass="11315">MKSIKIFFLQLKEIIDEKCNNLIFFSQFLKKLIYHQLFLLIYFIENEFINLPKFFIQQQKLIENVKVTLPKQGQFKDDRKCQSNSAKVRLIQR</sequence>
<comment type="caution">
    <text evidence="1">The sequence shown here is derived from an EMBL/GenBank/DDBJ whole genome shotgun (WGS) entry which is preliminary data.</text>
</comment>
<keyword evidence="2" id="KW-1185">Reference proteome</keyword>
<reference evidence="1" key="1">
    <citation type="submission" date="2021-01" db="EMBL/GenBank/DDBJ databases">
        <authorList>
            <consortium name="Genoscope - CEA"/>
            <person name="William W."/>
        </authorList>
    </citation>
    <scope>NUCLEOTIDE SEQUENCE</scope>
</reference>
<evidence type="ECO:0000313" key="2">
    <source>
        <dbReference type="Proteomes" id="UP000688137"/>
    </source>
</evidence>
<accession>A0A8S1LH09</accession>
<dbReference type="Proteomes" id="UP000688137">
    <property type="component" value="Unassembled WGS sequence"/>
</dbReference>
<dbReference type="AlphaFoldDB" id="A0A8S1LH09"/>
<organism evidence="1 2">
    <name type="scientific">Paramecium primaurelia</name>
    <dbReference type="NCBI Taxonomy" id="5886"/>
    <lineage>
        <taxon>Eukaryota</taxon>
        <taxon>Sar</taxon>
        <taxon>Alveolata</taxon>
        <taxon>Ciliophora</taxon>
        <taxon>Intramacronucleata</taxon>
        <taxon>Oligohymenophorea</taxon>
        <taxon>Peniculida</taxon>
        <taxon>Parameciidae</taxon>
        <taxon>Paramecium</taxon>
    </lineage>
</organism>
<dbReference type="EMBL" id="CAJJDM010000039">
    <property type="protein sequence ID" value="CAD8067408.1"/>
    <property type="molecule type" value="Genomic_DNA"/>
</dbReference>
<evidence type="ECO:0000313" key="1">
    <source>
        <dbReference type="EMBL" id="CAD8067408.1"/>
    </source>
</evidence>
<proteinExistence type="predicted"/>
<protein>
    <submittedName>
        <fullName evidence="1">Uncharacterized protein</fullName>
    </submittedName>
</protein>
<gene>
    <name evidence="1" type="ORF">PPRIM_AZ9-3.1.T0400294</name>
</gene>